<dbReference type="SUPFAM" id="SSF50494">
    <property type="entry name" value="Trypsin-like serine proteases"/>
    <property type="match status" value="1"/>
</dbReference>
<reference evidence="2 3" key="1">
    <citation type="submission" date="2024-01" db="EMBL/GenBank/DDBJ databases">
        <title>Uliginosibacterium soil sp. nov.</title>
        <authorList>
            <person name="Lv Y."/>
        </authorList>
    </citation>
    <scope>NUCLEOTIDE SEQUENCE [LARGE SCALE GENOMIC DNA]</scope>
    <source>
        <strain evidence="2 3">H3</strain>
    </source>
</reference>
<accession>A0ABU6K5W1</accession>
<keyword evidence="3" id="KW-1185">Reference proteome</keyword>
<evidence type="ECO:0000313" key="3">
    <source>
        <dbReference type="Proteomes" id="UP001331561"/>
    </source>
</evidence>
<evidence type="ECO:0000256" key="1">
    <source>
        <dbReference type="SAM" id="SignalP"/>
    </source>
</evidence>
<evidence type="ECO:0000313" key="2">
    <source>
        <dbReference type="EMBL" id="MEC5387115.1"/>
    </source>
</evidence>
<sequence length="259" mass="27120">MLQGILLVLVACALLAGNTTVNAALPDTLQRIKPSVVVVGTFQRTRSPAFMFLGTGFVVGDGSLIATNAHVKLTQPLNTEQLETLVVSVPSKGGAGEVREVTRLAIDERHDLALLKLKSGPGLPALGFSTTEVREGQAVAFTGFPIGNVLGLYPTTHSGVISAVAPTGVPRPNANRLDGPLIRQLADSFPIYQLDAIAYPGSSGSPLFEPETGQVIGIINSGLVRSAREAGLSNPTGITYAIPVVHLLNLMNEQRGVTR</sequence>
<dbReference type="InterPro" id="IPR043504">
    <property type="entry name" value="Peptidase_S1_PA_chymotrypsin"/>
</dbReference>
<keyword evidence="2" id="KW-0645">Protease</keyword>
<keyword evidence="2" id="KW-0378">Hydrolase</keyword>
<dbReference type="Gene3D" id="2.40.10.10">
    <property type="entry name" value="Trypsin-like serine proteases"/>
    <property type="match status" value="2"/>
</dbReference>
<dbReference type="RefSeq" id="WP_327600092.1">
    <property type="nucleotide sequence ID" value="NZ_JAYXHS010000003.1"/>
</dbReference>
<keyword evidence="1" id="KW-0732">Signal</keyword>
<gene>
    <name evidence="2" type="ORF">VVD49_15405</name>
</gene>
<dbReference type="EMBL" id="JAYXHS010000003">
    <property type="protein sequence ID" value="MEC5387115.1"/>
    <property type="molecule type" value="Genomic_DNA"/>
</dbReference>
<dbReference type="GO" id="GO:0006508">
    <property type="term" value="P:proteolysis"/>
    <property type="evidence" value="ECO:0007669"/>
    <property type="project" value="UniProtKB-KW"/>
</dbReference>
<dbReference type="InterPro" id="IPR009003">
    <property type="entry name" value="Peptidase_S1_PA"/>
</dbReference>
<proteinExistence type="predicted"/>
<dbReference type="Pfam" id="PF13365">
    <property type="entry name" value="Trypsin_2"/>
    <property type="match status" value="1"/>
</dbReference>
<comment type="caution">
    <text evidence="2">The sequence shown here is derived from an EMBL/GenBank/DDBJ whole genome shotgun (WGS) entry which is preliminary data.</text>
</comment>
<feature type="signal peptide" evidence="1">
    <location>
        <begin position="1"/>
        <end position="23"/>
    </location>
</feature>
<dbReference type="PANTHER" id="PTHR43019:SF23">
    <property type="entry name" value="PROTEASE DO-LIKE 5, CHLOROPLASTIC"/>
    <property type="match status" value="1"/>
</dbReference>
<organism evidence="2 3">
    <name type="scientific">Uliginosibacterium silvisoli</name>
    <dbReference type="NCBI Taxonomy" id="3114758"/>
    <lineage>
        <taxon>Bacteria</taxon>
        <taxon>Pseudomonadati</taxon>
        <taxon>Pseudomonadota</taxon>
        <taxon>Betaproteobacteria</taxon>
        <taxon>Rhodocyclales</taxon>
        <taxon>Zoogloeaceae</taxon>
        <taxon>Uliginosibacterium</taxon>
    </lineage>
</organism>
<feature type="chain" id="PRO_5046275916" evidence="1">
    <location>
        <begin position="24"/>
        <end position="259"/>
    </location>
</feature>
<name>A0ABU6K5W1_9RHOO</name>
<dbReference type="Proteomes" id="UP001331561">
    <property type="component" value="Unassembled WGS sequence"/>
</dbReference>
<dbReference type="GO" id="GO:0008233">
    <property type="term" value="F:peptidase activity"/>
    <property type="evidence" value="ECO:0007669"/>
    <property type="project" value="UniProtKB-KW"/>
</dbReference>
<protein>
    <submittedName>
        <fullName evidence="2">Serine protease</fullName>
    </submittedName>
</protein>
<dbReference type="PANTHER" id="PTHR43019">
    <property type="entry name" value="SERINE ENDOPROTEASE DEGS"/>
    <property type="match status" value="1"/>
</dbReference>